<dbReference type="EMBL" id="BPQM01000041">
    <property type="protein sequence ID" value="GJD78661.1"/>
    <property type="molecule type" value="Genomic_DNA"/>
</dbReference>
<proteinExistence type="predicted"/>
<organism evidence="1 2">
    <name type="scientific">Methylobacterium gregans</name>
    <dbReference type="NCBI Taxonomy" id="374424"/>
    <lineage>
        <taxon>Bacteria</taxon>
        <taxon>Pseudomonadati</taxon>
        <taxon>Pseudomonadota</taxon>
        <taxon>Alphaproteobacteria</taxon>
        <taxon>Hyphomicrobiales</taxon>
        <taxon>Methylobacteriaceae</taxon>
        <taxon>Methylobacterium</taxon>
    </lineage>
</organism>
<keyword evidence="2" id="KW-1185">Reference proteome</keyword>
<reference evidence="1" key="2">
    <citation type="submission" date="2021-08" db="EMBL/GenBank/DDBJ databases">
        <authorList>
            <person name="Tani A."/>
            <person name="Ola A."/>
            <person name="Ogura Y."/>
            <person name="Katsura K."/>
            <person name="Hayashi T."/>
        </authorList>
    </citation>
    <scope>NUCLEOTIDE SEQUENCE</scope>
    <source>
        <strain evidence="1">NBRC 103626</strain>
    </source>
</reference>
<evidence type="ECO:0000313" key="1">
    <source>
        <dbReference type="EMBL" id="GJD78661.1"/>
    </source>
</evidence>
<reference evidence="1" key="1">
    <citation type="journal article" date="2016" name="Front. Microbiol.">
        <title>Genome Sequence of the Piezophilic, Mesophilic Sulfate-Reducing Bacterium Desulfovibrio indicus J2T.</title>
        <authorList>
            <person name="Cao J."/>
            <person name="Maignien L."/>
            <person name="Shao Z."/>
            <person name="Alain K."/>
            <person name="Jebbar M."/>
        </authorList>
    </citation>
    <scope>NUCLEOTIDE SEQUENCE</scope>
    <source>
        <strain evidence="1">NBRC 103626</strain>
    </source>
</reference>
<accession>A0AA37MB52</accession>
<protein>
    <submittedName>
        <fullName evidence="1">Uncharacterized protein</fullName>
    </submittedName>
</protein>
<dbReference type="Proteomes" id="UP001055108">
    <property type="component" value="Unassembled WGS sequence"/>
</dbReference>
<dbReference type="AlphaFoldDB" id="A0AA37MB52"/>
<name>A0AA37MB52_9HYPH</name>
<gene>
    <name evidence="1" type="ORF">NBEOAGPD_1879</name>
</gene>
<evidence type="ECO:0000313" key="2">
    <source>
        <dbReference type="Proteomes" id="UP001055108"/>
    </source>
</evidence>
<sequence>MAATVLSKSGAAGSFAMAAISASWAAIAASKAGR</sequence>
<comment type="caution">
    <text evidence="1">The sequence shown here is derived from an EMBL/GenBank/DDBJ whole genome shotgun (WGS) entry which is preliminary data.</text>
</comment>